<reference evidence="5" key="1">
    <citation type="journal article" date="2017" name="Plant J.">
        <title>The pomegranate (Punica granatum L.) genome and the genomics of punicalagin biosynthesis.</title>
        <authorList>
            <person name="Qin G."/>
            <person name="Xu C."/>
            <person name="Ming R."/>
            <person name="Tang H."/>
            <person name="Guyot R."/>
            <person name="Kramer E.M."/>
            <person name="Hu Y."/>
            <person name="Yi X."/>
            <person name="Qi Y."/>
            <person name="Xu X."/>
            <person name="Gao Z."/>
            <person name="Pan H."/>
            <person name="Jian J."/>
            <person name="Tian Y."/>
            <person name="Yue Z."/>
            <person name="Xu Y."/>
        </authorList>
    </citation>
    <scope>NUCLEOTIDE SEQUENCE [LARGE SCALE GENOMIC DNA]</scope>
    <source>
        <strain evidence="5">cv. Dabenzi</strain>
    </source>
</reference>
<comment type="similarity">
    <text evidence="1">Belongs to the cyclin family. Cyclin U/P subfamily.</text>
</comment>
<dbReference type="GO" id="GO:0019901">
    <property type="term" value="F:protein kinase binding"/>
    <property type="evidence" value="ECO:0007669"/>
    <property type="project" value="InterPro"/>
</dbReference>
<gene>
    <name evidence="4" type="ORF">CDL15_Pgr018440</name>
</gene>
<evidence type="ECO:0000256" key="3">
    <source>
        <dbReference type="ARBA" id="ARBA00023306"/>
    </source>
</evidence>
<dbReference type="GO" id="GO:0051301">
    <property type="term" value="P:cell division"/>
    <property type="evidence" value="ECO:0007669"/>
    <property type="project" value="UniProtKB-KW"/>
</dbReference>
<accession>A0A218X089</accession>
<name>A0A218X089_PUNGR</name>
<organism evidence="4 5">
    <name type="scientific">Punica granatum</name>
    <name type="common">Pomegranate</name>
    <dbReference type="NCBI Taxonomy" id="22663"/>
    <lineage>
        <taxon>Eukaryota</taxon>
        <taxon>Viridiplantae</taxon>
        <taxon>Streptophyta</taxon>
        <taxon>Embryophyta</taxon>
        <taxon>Tracheophyta</taxon>
        <taxon>Spermatophyta</taxon>
        <taxon>Magnoliopsida</taxon>
        <taxon>eudicotyledons</taxon>
        <taxon>Gunneridae</taxon>
        <taxon>Pentapetalae</taxon>
        <taxon>rosids</taxon>
        <taxon>malvids</taxon>
        <taxon>Myrtales</taxon>
        <taxon>Lythraceae</taxon>
        <taxon>Punica</taxon>
    </lineage>
</organism>
<evidence type="ECO:0000313" key="5">
    <source>
        <dbReference type="Proteomes" id="UP000197138"/>
    </source>
</evidence>
<dbReference type="EMBL" id="MTKT01002507">
    <property type="protein sequence ID" value="OWM77871.1"/>
    <property type="molecule type" value="Genomic_DNA"/>
</dbReference>
<evidence type="ECO:0008006" key="6">
    <source>
        <dbReference type="Google" id="ProtNLM"/>
    </source>
</evidence>
<dbReference type="SUPFAM" id="SSF47954">
    <property type="entry name" value="Cyclin-like"/>
    <property type="match status" value="1"/>
</dbReference>
<evidence type="ECO:0000313" key="4">
    <source>
        <dbReference type="EMBL" id="OWM77871.1"/>
    </source>
</evidence>
<dbReference type="AlphaFoldDB" id="A0A218X089"/>
<dbReference type="Pfam" id="PF08613">
    <property type="entry name" value="Cyclin"/>
    <property type="match status" value="1"/>
</dbReference>
<sequence>MIQRGIIYGHITAQIFHDAHDAFVTIAGNEMLLDNCLYYLAESLGMGTLASDVDDLTSDIHLSLGLMDLGKKVIGSPQVITLLSSFLEISVQKNERLLETAQIKNTFTVFHGMRAPTLSIRHYIDRIFKYFGCSPSCFVIAQVYVDRFLKGTDGHLTSLNVHRLLITSIMVAAKFIDDAFFNNAYYAKVGGVSTFELNRLEMKFLFGINFRLYVSVDTFRSYCLQLEKGASSEGLPIERPIRACRVKQNWSATASDESTCASTVAR</sequence>
<dbReference type="InterPro" id="IPR013922">
    <property type="entry name" value="Cyclin_PHO80-like"/>
</dbReference>
<dbReference type="InterPro" id="IPR036915">
    <property type="entry name" value="Cyclin-like_sf"/>
</dbReference>
<dbReference type="Gene3D" id="1.10.472.10">
    <property type="entry name" value="Cyclin-like"/>
    <property type="match status" value="1"/>
</dbReference>
<evidence type="ECO:0000256" key="1">
    <source>
        <dbReference type="ARBA" id="ARBA00007215"/>
    </source>
</evidence>
<evidence type="ECO:0000256" key="2">
    <source>
        <dbReference type="ARBA" id="ARBA00022618"/>
    </source>
</evidence>
<proteinExistence type="inferred from homology"/>
<keyword evidence="3" id="KW-0131">Cell cycle</keyword>
<protein>
    <recommendedName>
        <fullName evidence="6">Cyclin-P3-1</fullName>
    </recommendedName>
</protein>
<dbReference type="Proteomes" id="UP000197138">
    <property type="component" value="Unassembled WGS sequence"/>
</dbReference>
<keyword evidence="2" id="KW-0132">Cell division</keyword>
<comment type="caution">
    <text evidence="4">The sequence shown here is derived from an EMBL/GenBank/DDBJ whole genome shotgun (WGS) entry which is preliminary data.</text>
</comment>
<dbReference type="PANTHER" id="PTHR15615">
    <property type="match status" value="1"/>
</dbReference>
<dbReference type="PANTHER" id="PTHR15615:SF108">
    <property type="entry name" value="PROTEIN CNPPD1"/>
    <property type="match status" value="1"/>
</dbReference>